<accession>A0ABQ5TBF3</accession>
<dbReference type="Proteomes" id="UP001143509">
    <property type="component" value="Unassembled WGS sequence"/>
</dbReference>
<reference evidence="1" key="1">
    <citation type="journal article" date="2014" name="Int. J. Syst. Evol. Microbiol.">
        <title>Complete genome of a new Firmicutes species belonging to the dominant human colonic microbiota ('Ruminococcus bicirculans') reveals two chromosomes and a selective capacity to utilize plant glucans.</title>
        <authorList>
            <consortium name="NISC Comparative Sequencing Program"/>
            <person name="Wegmann U."/>
            <person name="Louis P."/>
            <person name="Goesmann A."/>
            <person name="Henrissat B."/>
            <person name="Duncan S.H."/>
            <person name="Flint H.J."/>
        </authorList>
    </citation>
    <scope>NUCLEOTIDE SEQUENCE</scope>
    <source>
        <strain evidence="1">VKM B-1499</strain>
    </source>
</reference>
<name>A0ABQ5TBF3_9CAUL</name>
<gene>
    <name evidence="1" type="ORF">GCM10017620_24550</name>
</gene>
<proteinExistence type="predicted"/>
<organism evidence="1 2">
    <name type="scientific">Brevundimonas intermedia</name>
    <dbReference type="NCBI Taxonomy" id="74315"/>
    <lineage>
        <taxon>Bacteria</taxon>
        <taxon>Pseudomonadati</taxon>
        <taxon>Pseudomonadota</taxon>
        <taxon>Alphaproteobacteria</taxon>
        <taxon>Caulobacterales</taxon>
        <taxon>Caulobacteraceae</taxon>
        <taxon>Brevundimonas</taxon>
    </lineage>
</organism>
<reference evidence="1" key="2">
    <citation type="submission" date="2023-01" db="EMBL/GenBank/DDBJ databases">
        <authorList>
            <person name="Sun Q."/>
            <person name="Evtushenko L."/>
        </authorList>
    </citation>
    <scope>NUCLEOTIDE SEQUENCE</scope>
    <source>
        <strain evidence="1">VKM B-1499</strain>
    </source>
</reference>
<protein>
    <recommendedName>
        <fullName evidence="3">Addiction module antidote protein</fullName>
    </recommendedName>
</protein>
<evidence type="ECO:0008006" key="3">
    <source>
        <dbReference type="Google" id="ProtNLM"/>
    </source>
</evidence>
<dbReference type="RefSeq" id="WP_271165677.1">
    <property type="nucleotide sequence ID" value="NZ_BSFD01000009.1"/>
</dbReference>
<evidence type="ECO:0000313" key="1">
    <source>
        <dbReference type="EMBL" id="GLK49482.1"/>
    </source>
</evidence>
<comment type="caution">
    <text evidence="1">The sequence shown here is derived from an EMBL/GenBank/DDBJ whole genome shotgun (WGS) entry which is preliminary data.</text>
</comment>
<evidence type="ECO:0000313" key="2">
    <source>
        <dbReference type="Proteomes" id="UP001143509"/>
    </source>
</evidence>
<dbReference type="EMBL" id="BSFD01000009">
    <property type="protein sequence ID" value="GLK49482.1"/>
    <property type="molecule type" value="Genomic_DNA"/>
</dbReference>
<keyword evidence="2" id="KW-1185">Reference proteome</keyword>
<sequence length="108" mass="11302">MTDQAVELTPEQVLAYLATNPEALRLPSALTAAEALNSAAVQQAITVIDAALLINQDSASPAPGQRTAGEEGSRETLQRVRTALKLGQDMITLRIAKLTPVEAPADPA</sequence>